<accession>F2RHH3</accession>
<dbReference type="HOGENOM" id="CLU_1427282_0_0_11"/>
<reference evidence="3 4" key="1">
    <citation type="journal article" date="2011" name="BMC Genomics">
        <title>Genome-wide analysis of the role of GlnR in Streptomyces venezuelae provides new insights into global nitrogen regulation in actinomycetes.</title>
        <authorList>
            <person name="Pullan S.T."/>
            <person name="Bibb M.J."/>
            <person name="Merrick M."/>
        </authorList>
    </citation>
    <scope>NUCLEOTIDE SEQUENCE [LARGE SCALE GENOMIC DNA]</scope>
    <source>
        <strain evidence="4">ATCC 10712 / CBS 650.69 / DSM 40230 / JCM 4526 / NBRC 13096 / PD 04745</strain>
    </source>
</reference>
<dbReference type="PROSITE" id="PS51257">
    <property type="entry name" value="PROKAR_LIPOPROTEIN"/>
    <property type="match status" value="1"/>
</dbReference>
<feature type="compositionally biased region" description="Low complexity" evidence="1">
    <location>
        <begin position="33"/>
        <end position="71"/>
    </location>
</feature>
<dbReference type="PATRIC" id="fig|953739.5.peg.1847"/>
<evidence type="ECO:0000256" key="1">
    <source>
        <dbReference type="SAM" id="MobiDB-lite"/>
    </source>
</evidence>
<gene>
    <name evidence="3" type="ordered locus">SVEN_6631</name>
</gene>
<dbReference type="GeneID" id="51867155"/>
<sequence length="176" mass="18469">MIAKTSLRRAALVAAALAALTVSCGTTPEPDRSAAGPGATATATPGASEPAATTAEPTAPPEADTAATPSDLAPSSGEKVRDAFATLQATLYDSCAQDCAYFLGRVHKELQELDGAMKADPKGPGHFPEPIQKMAELNKTLAGDSSYENLKKHEKLLIGTRDFINTWMQGHPDDYR</sequence>
<feature type="chain" id="PRO_5038606832" description="Lipoprotein" evidence="2">
    <location>
        <begin position="25"/>
        <end position="176"/>
    </location>
</feature>
<keyword evidence="2" id="KW-0732">Signal</keyword>
<proteinExistence type="predicted"/>
<evidence type="ECO:0008006" key="5">
    <source>
        <dbReference type="Google" id="ProtNLM"/>
    </source>
</evidence>
<evidence type="ECO:0000313" key="3">
    <source>
        <dbReference type="EMBL" id="CCA59917.1"/>
    </source>
</evidence>
<evidence type="ECO:0000313" key="4">
    <source>
        <dbReference type="Proteomes" id="UP000006854"/>
    </source>
</evidence>
<dbReference type="Proteomes" id="UP000006854">
    <property type="component" value="Chromosome"/>
</dbReference>
<dbReference type="AlphaFoldDB" id="F2RHH3"/>
<name>F2RHH3_STRVP</name>
<evidence type="ECO:0000256" key="2">
    <source>
        <dbReference type="SAM" id="SignalP"/>
    </source>
</evidence>
<dbReference type="EMBL" id="FR845719">
    <property type="protein sequence ID" value="CCA59917.1"/>
    <property type="molecule type" value="Genomic_DNA"/>
</dbReference>
<protein>
    <recommendedName>
        <fullName evidence="5">Lipoprotein</fullName>
    </recommendedName>
</protein>
<feature type="region of interest" description="Disordered" evidence="1">
    <location>
        <begin position="25"/>
        <end position="78"/>
    </location>
</feature>
<dbReference type="eggNOG" id="ENOG503492T">
    <property type="taxonomic scope" value="Bacteria"/>
</dbReference>
<feature type="signal peptide" evidence="2">
    <location>
        <begin position="1"/>
        <end position="24"/>
    </location>
</feature>
<dbReference type="KEGG" id="sve:SVEN_6631"/>
<keyword evidence="4" id="KW-1185">Reference proteome</keyword>
<organism evidence="3 4">
    <name type="scientific">Streptomyces venezuelae (strain ATCC 10712 / CBS 650.69 / DSM 40230 / JCM 4526 / NBRC 13096 / PD 04745)</name>
    <dbReference type="NCBI Taxonomy" id="953739"/>
    <lineage>
        <taxon>Bacteria</taxon>
        <taxon>Bacillati</taxon>
        <taxon>Actinomycetota</taxon>
        <taxon>Actinomycetes</taxon>
        <taxon>Kitasatosporales</taxon>
        <taxon>Streptomycetaceae</taxon>
        <taxon>Streptomyces</taxon>
    </lineage>
</organism>
<dbReference type="RefSeq" id="WP_015037812.1">
    <property type="nucleotide sequence ID" value="NC_018750.1"/>
</dbReference>